<gene>
    <name evidence="4" type="ORF">BT67DRAFT_441888</name>
</gene>
<proteinExistence type="predicted"/>
<feature type="region of interest" description="Disordered" evidence="1">
    <location>
        <begin position="248"/>
        <end position="292"/>
    </location>
</feature>
<evidence type="ECO:0000313" key="4">
    <source>
        <dbReference type="EMBL" id="KAK4134732.1"/>
    </source>
</evidence>
<feature type="transmembrane region" description="Helical" evidence="2">
    <location>
        <begin position="297"/>
        <end position="319"/>
    </location>
</feature>
<keyword evidence="3" id="KW-0732">Signal</keyword>
<evidence type="ECO:0000256" key="3">
    <source>
        <dbReference type="SAM" id="SignalP"/>
    </source>
</evidence>
<feature type="signal peptide" evidence="3">
    <location>
        <begin position="1"/>
        <end position="17"/>
    </location>
</feature>
<keyword evidence="2" id="KW-0472">Membrane</keyword>
<dbReference type="AlphaFoldDB" id="A0AAN6UKK4"/>
<evidence type="ECO:0000313" key="5">
    <source>
        <dbReference type="Proteomes" id="UP001304895"/>
    </source>
</evidence>
<dbReference type="Proteomes" id="UP001304895">
    <property type="component" value="Unassembled WGS sequence"/>
</dbReference>
<evidence type="ECO:0008006" key="6">
    <source>
        <dbReference type="Google" id="ProtNLM"/>
    </source>
</evidence>
<comment type="caution">
    <text evidence="4">The sequence shown here is derived from an EMBL/GenBank/DDBJ whole genome shotgun (WGS) entry which is preliminary data.</text>
</comment>
<organism evidence="4 5">
    <name type="scientific">Trichocladium antarcticum</name>
    <dbReference type="NCBI Taxonomy" id="1450529"/>
    <lineage>
        <taxon>Eukaryota</taxon>
        <taxon>Fungi</taxon>
        <taxon>Dikarya</taxon>
        <taxon>Ascomycota</taxon>
        <taxon>Pezizomycotina</taxon>
        <taxon>Sordariomycetes</taxon>
        <taxon>Sordariomycetidae</taxon>
        <taxon>Sordariales</taxon>
        <taxon>Chaetomiaceae</taxon>
        <taxon>Trichocladium</taxon>
    </lineage>
</organism>
<feature type="compositionally biased region" description="Low complexity" evidence="1">
    <location>
        <begin position="252"/>
        <end position="292"/>
    </location>
</feature>
<keyword evidence="5" id="KW-1185">Reference proteome</keyword>
<evidence type="ECO:0000256" key="1">
    <source>
        <dbReference type="SAM" id="MobiDB-lite"/>
    </source>
</evidence>
<reference evidence="4" key="1">
    <citation type="journal article" date="2023" name="Mol. Phylogenet. Evol.">
        <title>Genome-scale phylogeny and comparative genomics of the fungal order Sordariales.</title>
        <authorList>
            <person name="Hensen N."/>
            <person name="Bonometti L."/>
            <person name="Westerberg I."/>
            <person name="Brannstrom I.O."/>
            <person name="Guillou S."/>
            <person name="Cros-Aarteil S."/>
            <person name="Calhoun S."/>
            <person name="Haridas S."/>
            <person name="Kuo A."/>
            <person name="Mondo S."/>
            <person name="Pangilinan J."/>
            <person name="Riley R."/>
            <person name="LaButti K."/>
            <person name="Andreopoulos B."/>
            <person name="Lipzen A."/>
            <person name="Chen C."/>
            <person name="Yan M."/>
            <person name="Daum C."/>
            <person name="Ng V."/>
            <person name="Clum A."/>
            <person name="Steindorff A."/>
            <person name="Ohm R.A."/>
            <person name="Martin F."/>
            <person name="Silar P."/>
            <person name="Natvig D.O."/>
            <person name="Lalanne C."/>
            <person name="Gautier V."/>
            <person name="Ament-Velasquez S.L."/>
            <person name="Kruys A."/>
            <person name="Hutchinson M.I."/>
            <person name="Powell A.J."/>
            <person name="Barry K."/>
            <person name="Miller A.N."/>
            <person name="Grigoriev I.V."/>
            <person name="Debuchy R."/>
            <person name="Gladieux P."/>
            <person name="Hiltunen Thoren M."/>
            <person name="Johannesson H."/>
        </authorList>
    </citation>
    <scope>NUCLEOTIDE SEQUENCE</scope>
    <source>
        <strain evidence="4">CBS 123565</strain>
    </source>
</reference>
<keyword evidence="2" id="KW-0812">Transmembrane</keyword>
<keyword evidence="2" id="KW-1133">Transmembrane helix</keyword>
<protein>
    <recommendedName>
        <fullName evidence="6">Extracellular membrane protein CFEM domain-containing protein</fullName>
    </recommendedName>
</protein>
<sequence>MARHFLAALALVHSAAALHNGFGHLALKADVATPPDLANFVADLGDAAAADGQGSNACQTADAAVRSCYLAGVLEATGGFSDARDCVCCHSKTALVSAYGSCASYLHEVLPNEKTAYVAASAIYSVCSEAGPGLCATATAFSRSRTATATSASAIITVPPACLRMVGMYNSCYESSGDMVECLCHDPSDKFNTAIEDLASSCAPWAKTADPEDYPIITRLASVCDEAGPTKSATGSALVFTAVSRTETEGPASSATDDATATSTDDAAATTTDDAAAASSTDAETTSTSSGLAAPGAAVPGLFGSIASLGTFILSFFILV</sequence>
<reference evidence="4" key="2">
    <citation type="submission" date="2023-05" db="EMBL/GenBank/DDBJ databases">
        <authorList>
            <consortium name="Lawrence Berkeley National Laboratory"/>
            <person name="Steindorff A."/>
            <person name="Hensen N."/>
            <person name="Bonometti L."/>
            <person name="Westerberg I."/>
            <person name="Brannstrom I.O."/>
            <person name="Guillou S."/>
            <person name="Cros-Aarteil S."/>
            <person name="Calhoun S."/>
            <person name="Haridas S."/>
            <person name="Kuo A."/>
            <person name="Mondo S."/>
            <person name="Pangilinan J."/>
            <person name="Riley R."/>
            <person name="Labutti K."/>
            <person name="Andreopoulos B."/>
            <person name="Lipzen A."/>
            <person name="Chen C."/>
            <person name="Yanf M."/>
            <person name="Daum C."/>
            <person name="Ng V."/>
            <person name="Clum A."/>
            <person name="Ohm R."/>
            <person name="Martin F."/>
            <person name="Silar P."/>
            <person name="Natvig D."/>
            <person name="Lalanne C."/>
            <person name="Gautier V."/>
            <person name="Ament-Velasquez S.L."/>
            <person name="Kruys A."/>
            <person name="Hutchinson M.I."/>
            <person name="Powell A.J."/>
            <person name="Barry K."/>
            <person name="Miller A.N."/>
            <person name="Grigoriev I.V."/>
            <person name="Debuchy R."/>
            <person name="Gladieux P."/>
            <person name="Thoren M.H."/>
            <person name="Johannesson H."/>
        </authorList>
    </citation>
    <scope>NUCLEOTIDE SEQUENCE</scope>
    <source>
        <strain evidence="4">CBS 123565</strain>
    </source>
</reference>
<feature type="chain" id="PRO_5042846168" description="Extracellular membrane protein CFEM domain-containing protein" evidence="3">
    <location>
        <begin position="18"/>
        <end position="320"/>
    </location>
</feature>
<dbReference type="EMBL" id="MU853408">
    <property type="protein sequence ID" value="KAK4134732.1"/>
    <property type="molecule type" value="Genomic_DNA"/>
</dbReference>
<accession>A0AAN6UKK4</accession>
<evidence type="ECO:0000256" key="2">
    <source>
        <dbReference type="SAM" id="Phobius"/>
    </source>
</evidence>
<name>A0AAN6UKK4_9PEZI</name>